<dbReference type="InterPro" id="IPR005467">
    <property type="entry name" value="His_kinase_dom"/>
</dbReference>
<evidence type="ECO:0000313" key="4">
    <source>
        <dbReference type="EMBL" id="MCE5972338.1"/>
    </source>
</evidence>
<feature type="domain" description="Histidine kinase" evidence="3">
    <location>
        <begin position="173"/>
        <end position="345"/>
    </location>
</feature>
<dbReference type="Gene3D" id="1.10.287.130">
    <property type="match status" value="1"/>
</dbReference>
<protein>
    <recommendedName>
        <fullName evidence="2">histidine kinase</fullName>
        <ecNumber evidence="2">2.7.13.3</ecNumber>
    </recommendedName>
</protein>
<dbReference type="InterPro" id="IPR036890">
    <property type="entry name" value="HATPase_C_sf"/>
</dbReference>
<dbReference type="EMBL" id="JAJUOS010000001">
    <property type="protein sequence ID" value="MCE5972338.1"/>
    <property type="molecule type" value="Genomic_DNA"/>
</dbReference>
<sequence length="345" mass="38325">MLRLDAALARNLTGAPAIGSRFDLLASRLDLLGEGPQARYLEDLGLADALTAQSAAVLAFDPHASVLTGERIGQLSDALTALRQSLHKAANRAMVAEWEELSLRLESYRGAVEQVILSLVLGLAVASFLGWRLVRDQRNLLRAEEVRLRSVRLEQELQQERAPGAYWRDFAAVVSHQLRTPLAVIDSSAQRILRRQGAITPDEQAQRLETIRSTVFDLSRLVDAALLSGQIDNEIRSADCARHDLVAPSRLLLRDLEVRHPDRALRIEAAEVPLRAWCDTGLVVHIVMNLLEDALRHSSGAVDLRLFKRGERVGCAVVDQGPGGRRRGTAAYFRAFPERLQLRRR</sequence>
<dbReference type="CDD" id="cd00082">
    <property type="entry name" value="HisKA"/>
    <property type="match status" value="1"/>
</dbReference>
<name>A0ABS8YSA4_9RHOB</name>
<dbReference type="InterPro" id="IPR036097">
    <property type="entry name" value="HisK_dim/P_sf"/>
</dbReference>
<dbReference type="PANTHER" id="PTHR45569:SF1">
    <property type="entry name" value="SENSOR PROTEIN KDPD"/>
    <property type="match status" value="1"/>
</dbReference>
<keyword evidence="4" id="KW-0418">Kinase</keyword>
<evidence type="ECO:0000313" key="5">
    <source>
        <dbReference type="Proteomes" id="UP001521181"/>
    </source>
</evidence>
<comment type="caution">
    <text evidence="4">The sequence shown here is derived from an EMBL/GenBank/DDBJ whole genome shotgun (WGS) entry which is preliminary data.</text>
</comment>
<organism evidence="4 5">
    <name type="scientific">Rhodobacter flavimaris</name>
    <dbReference type="NCBI Taxonomy" id="2907145"/>
    <lineage>
        <taxon>Bacteria</taxon>
        <taxon>Pseudomonadati</taxon>
        <taxon>Pseudomonadota</taxon>
        <taxon>Alphaproteobacteria</taxon>
        <taxon>Rhodobacterales</taxon>
        <taxon>Rhodobacter group</taxon>
        <taxon>Rhodobacter</taxon>
    </lineage>
</organism>
<dbReference type="Proteomes" id="UP001521181">
    <property type="component" value="Unassembled WGS sequence"/>
</dbReference>
<dbReference type="InterPro" id="IPR052023">
    <property type="entry name" value="Histidine_kinase_KdpD"/>
</dbReference>
<accession>A0ABS8YSA4</accession>
<dbReference type="EC" id="2.7.13.3" evidence="2"/>
<dbReference type="RefSeq" id="WP_233675341.1">
    <property type="nucleotide sequence ID" value="NZ_JAJUOS010000001.1"/>
</dbReference>
<dbReference type="SMART" id="SM00388">
    <property type="entry name" value="HisKA"/>
    <property type="match status" value="1"/>
</dbReference>
<dbReference type="GO" id="GO:0016301">
    <property type="term" value="F:kinase activity"/>
    <property type="evidence" value="ECO:0007669"/>
    <property type="project" value="UniProtKB-KW"/>
</dbReference>
<dbReference type="SUPFAM" id="SSF55874">
    <property type="entry name" value="ATPase domain of HSP90 chaperone/DNA topoisomerase II/histidine kinase"/>
    <property type="match status" value="1"/>
</dbReference>
<dbReference type="Gene3D" id="3.30.565.10">
    <property type="entry name" value="Histidine kinase-like ATPase, C-terminal domain"/>
    <property type="match status" value="1"/>
</dbReference>
<evidence type="ECO:0000256" key="1">
    <source>
        <dbReference type="ARBA" id="ARBA00000085"/>
    </source>
</evidence>
<reference evidence="4 5" key="1">
    <citation type="submission" date="2021-12" db="EMBL/GenBank/DDBJ databases">
        <title>Sinirhodobacter sp. WL0062 is a bacterium isolated from seawater.</title>
        <authorList>
            <person name="Wang L."/>
            <person name="He W."/>
            <person name="Zhang D.-F."/>
        </authorList>
    </citation>
    <scope>NUCLEOTIDE SEQUENCE [LARGE SCALE GENOMIC DNA]</scope>
    <source>
        <strain evidence="4 5">WL0062</strain>
    </source>
</reference>
<evidence type="ECO:0000259" key="3">
    <source>
        <dbReference type="PROSITE" id="PS50109"/>
    </source>
</evidence>
<evidence type="ECO:0000256" key="2">
    <source>
        <dbReference type="ARBA" id="ARBA00012438"/>
    </source>
</evidence>
<dbReference type="SUPFAM" id="SSF47384">
    <property type="entry name" value="Homodimeric domain of signal transducing histidine kinase"/>
    <property type="match status" value="1"/>
</dbReference>
<keyword evidence="5" id="KW-1185">Reference proteome</keyword>
<dbReference type="InterPro" id="IPR003661">
    <property type="entry name" value="HisK_dim/P_dom"/>
</dbReference>
<gene>
    <name evidence="4" type="ORF">LZA78_02375</name>
</gene>
<dbReference type="PANTHER" id="PTHR45569">
    <property type="entry name" value="SENSOR PROTEIN KDPD"/>
    <property type="match status" value="1"/>
</dbReference>
<comment type="catalytic activity">
    <reaction evidence="1">
        <text>ATP + protein L-histidine = ADP + protein N-phospho-L-histidine.</text>
        <dbReference type="EC" id="2.7.13.3"/>
    </reaction>
</comment>
<dbReference type="Pfam" id="PF00512">
    <property type="entry name" value="HisKA"/>
    <property type="match status" value="1"/>
</dbReference>
<keyword evidence="4" id="KW-0808">Transferase</keyword>
<dbReference type="PROSITE" id="PS50109">
    <property type="entry name" value="HIS_KIN"/>
    <property type="match status" value="1"/>
</dbReference>
<proteinExistence type="predicted"/>